<keyword evidence="2" id="KW-0732">Signal</keyword>
<feature type="chain" id="PRO_5046408191" evidence="2">
    <location>
        <begin position="21"/>
        <end position="325"/>
    </location>
</feature>
<dbReference type="Proteomes" id="UP001164743">
    <property type="component" value="Chromosome 4A"/>
</dbReference>
<dbReference type="PANTHER" id="PTHR35204">
    <property type="entry name" value="YALI0A21131P"/>
    <property type="match status" value="1"/>
</dbReference>
<evidence type="ECO:0000256" key="2">
    <source>
        <dbReference type="SAM" id="SignalP"/>
    </source>
</evidence>
<evidence type="ECO:0000313" key="4">
    <source>
        <dbReference type="Proteomes" id="UP001164743"/>
    </source>
</evidence>
<dbReference type="RefSeq" id="XP_053019652.1">
    <property type="nucleotide sequence ID" value="XM_053168443.1"/>
</dbReference>
<proteinExistence type="predicted"/>
<sequence>MVRVFKQQLVLAGVAAALMARPEDPPSAPQGAAEHPEAAVPAHPNLIFASFAGLLQQWPNTFAYAGHSIVPGEVPRGTLLYHATTTTTTSAGRPPPAPDQGPMKWLAFDPEYSYVIHSRRTGLLDLHTYAAARALRILYLDGQSASLGSPGFMDSQDVLLNRTVAQNIQEPDYLDAEYHRARMLCQLGKRWGFEGVVRMNTCFELLWCDMSQGLQLLARTNITDPYDTHPEPTEEPDQSSAKLSGHPPPDPPVGQHPAPDTTSPVCPADLRVQHPFQRAPELSELSSADGTAGLIGMGCRGGQGDAGLTKWAQKPGREERRTKGC</sequence>
<reference evidence="3" key="1">
    <citation type="submission" date="2022-10" db="EMBL/GenBank/DDBJ databases">
        <title>Puccinia triticina Genome sequencing and assembly.</title>
        <authorList>
            <person name="Li C."/>
        </authorList>
    </citation>
    <scope>NUCLEOTIDE SEQUENCE</scope>
    <source>
        <strain evidence="3">Pt15</strain>
    </source>
</reference>
<name>A0ABY7CHZ4_9BASI</name>
<feature type="compositionally biased region" description="Basic and acidic residues" evidence="1">
    <location>
        <begin position="315"/>
        <end position="325"/>
    </location>
</feature>
<accession>A0ABY7CHZ4</accession>
<feature type="signal peptide" evidence="2">
    <location>
        <begin position="1"/>
        <end position="20"/>
    </location>
</feature>
<gene>
    <name evidence="3" type="ORF">PtA15_4A548</name>
</gene>
<dbReference type="PANTHER" id="PTHR35204:SF1">
    <property type="entry name" value="ENTEROTOXIN"/>
    <property type="match status" value="1"/>
</dbReference>
<protein>
    <submittedName>
        <fullName evidence="3">Uncharacterized protein</fullName>
    </submittedName>
</protein>
<keyword evidence="4" id="KW-1185">Reference proteome</keyword>
<feature type="compositionally biased region" description="Gly residues" evidence="1">
    <location>
        <begin position="293"/>
        <end position="305"/>
    </location>
</feature>
<feature type="region of interest" description="Disordered" evidence="1">
    <location>
        <begin position="223"/>
        <end position="268"/>
    </location>
</feature>
<organism evidence="3 4">
    <name type="scientific">Puccinia triticina</name>
    <dbReference type="NCBI Taxonomy" id="208348"/>
    <lineage>
        <taxon>Eukaryota</taxon>
        <taxon>Fungi</taxon>
        <taxon>Dikarya</taxon>
        <taxon>Basidiomycota</taxon>
        <taxon>Pucciniomycotina</taxon>
        <taxon>Pucciniomycetes</taxon>
        <taxon>Pucciniales</taxon>
        <taxon>Pucciniaceae</taxon>
        <taxon>Puccinia</taxon>
    </lineage>
</organism>
<feature type="region of interest" description="Disordered" evidence="1">
    <location>
        <begin position="281"/>
        <end position="325"/>
    </location>
</feature>
<evidence type="ECO:0000256" key="1">
    <source>
        <dbReference type="SAM" id="MobiDB-lite"/>
    </source>
</evidence>
<dbReference type="EMBL" id="CP110424">
    <property type="protein sequence ID" value="WAQ84097.1"/>
    <property type="molecule type" value="Genomic_DNA"/>
</dbReference>
<dbReference type="InterPro" id="IPR038921">
    <property type="entry name" value="YOR389W-like"/>
</dbReference>
<dbReference type="GeneID" id="77809338"/>
<evidence type="ECO:0000313" key="3">
    <source>
        <dbReference type="EMBL" id="WAQ84097.1"/>
    </source>
</evidence>